<gene>
    <name evidence="5" type="primary">LOC103606619</name>
    <name evidence="4" type="synonym">LOC103583747</name>
</gene>
<dbReference type="GeneID" id="103606619"/>
<dbReference type="Proteomes" id="UP000694923">
    <property type="component" value="Unplaced"/>
</dbReference>
<feature type="chain" id="PRO_5045021420" evidence="2">
    <location>
        <begin position="20"/>
        <end position="132"/>
    </location>
</feature>
<evidence type="ECO:0000256" key="1">
    <source>
        <dbReference type="SAM" id="MobiDB-lite"/>
    </source>
</evidence>
<dbReference type="RefSeq" id="XP_008589408.1">
    <property type="nucleotide sequence ID" value="XM_008591186.1"/>
</dbReference>
<keyword evidence="2" id="KW-0732">Signal</keyword>
<evidence type="ECO:0000313" key="3">
    <source>
        <dbReference type="Proteomes" id="UP000694923"/>
    </source>
</evidence>
<evidence type="ECO:0000256" key="2">
    <source>
        <dbReference type="SAM" id="SignalP"/>
    </source>
</evidence>
<evidence type="ECO:0000313" key="4">
    <source>
        <dbReference type="RefSeq" id="XP_008563201.1"/>
    </source>
</evidence>
<accession>A0ABM0S967</accession>
<protein>
    <submittedName>
        <fullName evidence="4 5">Extracellular glycoprotein lacritin-like</fullName>
    </submittedName>
</protein>
<proteinExistence type="predicted"/>
<sequence>MRFTALLFLAALAGALVCAQDASTDLTQDAPAQDTVTPTPDEKTSASPQETITTAQEISAAAQKTTKFTSGWQGSSPLSSLKEKALVLSEYVIGGGGKGLHGSIQGGKQLIEAGIEGAQRLRKKYSPVRLWS</sequence>
<dbReference type="PANTHER" id="PTHR40711">
    <property type="entry name" value="DERMCIDIN-RELATED"/>
    <property type="match status" value="1"/>
</dbReference>
<name>A0ABM0S967_GALVR</name>
<dbReference type="InterPro" id="IPR043557">
    <property type="entry name" value="Dermcidin/Lacritin"/>
</dbReference>
<feature type="region of interest" description="Disordered" evidence="1">
    <location>
        <begin position="28"/>
        <end position="51"/>
    </location>
</feature>
<dbReference type="PANTHER" id="PTHR40711:SF2">
    <property type="entry name" value="EXTRACELLULAR GLYCOPROTEIN LACRITIN"/>
    <property type="match status" value="1"/>
</dbReference>
<feature type="signal peptide" evidence="2">
    <location>
        <begin position="1"/>
        <end position="19"/>
    </location>
</feature>
<reference evidence="4 5" key="1">
    <citation type="submission" date="2025-05" db="UniProtKB">
        <authorList>
            <consortium name="RefSeq"/>
        </authorList>
    </citation>
    <scope>IDENTIFICATION</scope>
</reference>
<dbReference type="RefSeq" id="XP_008563201.1">
    <property type="nucleotide sequence ID" value="XM_008564979.1"/>
</dbReference>
<organism evidence="3 5">
    <name type="scientific">Galeopterus variegatus</name>
    <name type="common">Malayan flying lemur</name>
    <name type="synonym">Cynocephalus variegatus</name>
    <dbReference type="NCBI Taxonomy" id="482537"/>
    <lineage>
        <taxon>Eukaryota</taxon>
        <taxon>Metazoa</taxon>
        <taxon>Chordata</taxon>
        <taxon>Craniata</taxon>
        <taxon>Vertebrata</taxon>
        <taxon>Euteleostomi</taxon>
        <taxon>Mammalia</taxon>
        <taxon>Eutheria</taxon>
        <taxon>Euarchontoglires</taxon>
        <taxon>Dermoptera</taxon>
        <taxon>Cynocephalidae</taxon>
        <taxon>Galeopterus</taxon>
    </lineage>
</organism>
<dbReference type="GeneID" id="103583747"/>
<keyword evidence="3" id="KW-1185">Reference proteome</keyword>
<evidence type="ECO:0000313" key="5">
    <source>
        <dbReference type="RefSeq" id="XP_008589408.1"/>
    </source>
</evidence>